<dbReference type="Gene3D" id="2.60.120.380">
    <property type="match status" value="3"/>
</dbReference>
<keyword evidence="3" id="KW-1185">Reference proteome</keyword>
<dbReference type="EMBL" id="BMHB01000002">
    <property type="protein sequence ID" value="GGI16580.1"/>
    <property type="molecule type" value="Genomic_DNA"/>
</dbReference>
<protein>
    <recommendedName>
        <fullName evidence="4">Peptidase C-terminal archaeal/bacterial domain-containing protein</fullName>
    </recommendedName>
</protein>
<reference evidence="3" key="1">
    <citation type="journal article" date="2019" name="Int. J. Syst. Evol. Microbiol.">
        <title>The Global Catalogue of Microorganisms (GCM) 10K type strain sequencing project: providing services to taxonomists for standard genome sequencing and annotation.</title>
        <authorList>
            <consortium name="The Broad Institute Genomics Platform"/>
            <consortium name="The Broad Institute Genome Sequencing Center for Infectious Disease"/>
            <person name="Wu L."/>
            <person name="Ma J."/>
        </authorList>
    </citation>
    <scope>NUCLEOTIDE SEQUENCE [LARGE SCALE GENOMIC DNA]</scope>
    <source>
        <strain evidence="3">CGMCC 1.14993</strain>
    </source>
</reference>
<proteinExistence type="predicted"/>
<dbReference type="AlphaFoldDB" id="A0A8J3EZ37"/>
<organism evidence="2 3">
    <name type="scientific">Gottfriedia solisilvae</name>
    <dbReference type="NCBI Taxonomy" id="1516104"/>
    <lineage>
        <taxon>Bacteria</taxon>
        <taxon>Bacillati</taxon>
        <taxon>Bacillota</taxon>
        <taxon>Bacilli</taxon>
        <taxon>Bacillales</taxon>
        <taxon>Bacillaceae</taxon>
        <taxon>Gottfriedia</taxon>
    </lineage>
</organism>
<evidence type="ECO:0000256" key="1">
    <source>
        <dbReference type="SAM" id="SignalP"/>
    </source>
</evidence>
<name>A0A8J3EZ37_9BACI</name>
<evidence type="ECO:0000313" key="2">
    <source>
        <dbReference type="EMBL" id="GGI16580.1"/>
    </source>
</evidence>
<dbReference type="Proteomes" id="UP000626244">
    <property type="component" value="Unassembled WGS sequence"/>
</dbReference>
<dbReference type="OrthoDB" id="9798386at2"/>
<dbReference type="RefSeq" id="WP_088001190.1">
    <property type="nucleotide sequence ID" value="NZ_BMHB01000002.1"/>
</dbReference>
<evidence type="ECO:0000313" key="3">
    <source>
        <dbReference type="Proteomes" id="UP000626244"/>
    </source>
</evidence>
<keyword evidence="1" id="KW-0732">Signal</keyword>
<comment type="caution">
    <text evidence="2">The sequence shown here is derived from an EMBL/GenBank/DDBJ whole genome shotgun (WGS) entry which is preliminary data.</text>
</comment>
<feature type="chain" id="PRO_5039415628" description="Peptidase C-terminal archaeal/bacterial domain-containing protein" evidence="1">
    <location>
        <begin position="23"/>
        <end position="483"/>
    </location>
</feature>
<feature type="signal peptide" evidence="1">
    <location>
        <begin position="1"/>
        <end position="22"/>
    </location>
</feature>
<gene>
    <name evidence="2" type="ORF">GCM10007380_33670</name>
</gene>
<sequence>MKKLLTYVTAFALALSAIGGFATVGSAETTEVEQNGTKETATNIGFTSTGDVELPYEAYGNGTFETAEDVDFYKFTLNEDGGIKVQTSLLRTAVTSIELFNENDEMLQSWSLPEGEESIDAFYEGLAAGTYYIKLYVESGTVDNNSNMYSMRVLYWADDYLEKELNDDPETATPMVLNKYYGGFTDFEADDVFKIKTPSTGKLTIRGSYSQYVALNYLLVNSKFEIVEDWTIDPDDTDEVDDIFTVGVAAGTYYLVVTHDVEDVDVNEYYTTQAKFVADNYTEKENNETTTTATPVALKRAYNGILSWKSDIDTYKLTMPATANVTLNMSQSPYTALKAVLVNSQNKVLKTFYTKAGSSNNVSLGNITLPKGTYFLKVSHYKGDYEQVPYKLNLQPKVMWGKIEYKPGMTGKTVAVATTKIYKLKSGKLTYYKTIYKGAENGVYGTDKYGYKLGNSLYIKKSTAVKYYTVPTSIKTSYTLVNK</sequence>
<evidence type="ECO:0008006" key="4">
    <source>
        <dbReference type="Google" id="ProtNLM"/>
    </source>
</evidence>
<dbReference type="SUPFAM" id="SSF89260">
    <property type="entry name" value="Collagen-binding domain"/>
    <property type="match status" value="2"/>
</dbReference>
<accession>A0A8J3EZ37</accession>